<feature type="transmembrane region" description="Helical" evidence="1">
    <location>
        <begin position="371"/>
        <end position="392"/>
    </location>
</feature>
<dbReference type="Proteomes" id="UP001597419">
    <property type="component" value="Unassembled WGS sequence"/>
</dbReference>
<protein>
    <submittedName>
        <fullName evidence="3">PH domain-containing protein</fullName>
    </submittedName>
</protein>
<keyword evidence="1" id="KW-0812">Transmembrane</keyword>
<keyword evidence="1" id="KW-0472">Membrane</keyword>
<comment type="caution">
    <text evidence="3">The sequence shown here is derived from an EMBL/GenBank/DDBJ whole genome shotgun (WGS) entry which is preliminary data.</text>
</comment>
<feature type="transmembrane region" description="Helical" evidence="1">
    <location>
        <begin position="23"/>
        <end position="47"/>
    </location>
</feature>
<dbReference type="PANTHER" id="PTHR34473">
    <property type="entry name" value="UPF0699 TRANSMEMBRANE PROTEIN YDBS"/>
    <property type="match status" value="1"/>
</dbReference>
<dbReference type="Pfam" id="PF03703">
    <property type="entry name" value="bPH_2"/>
    <property type="match status" value="2"/>
</dbReference>
<feature type="domain" description="YdbS-like PH" evidence="2">
    <location>
        <begin position="49"/>
        <end position="130"/>
    </location>
</feature>
<dbReference type="RefSeq" id="WP_345408757.1">
    <property type="nucleotide sequence ID" value="NZ_BAABHG010000030.1"/>
</dbReference>
<keyword evidence="4" id="KW-1185">Reference proteome</keyword>
<proteinExistence type="predicted"/>
<evidence type="ECO:0000259" key="2">
    <source>
        <dbReference type="Pfam" id="PF03703"/>
    </source>
</evidence>
<sequence length="493" mass="53230">MAGVAFGAGIPTTIGVIGGGTGWWVALAFVLPAALLLIGVVVAGDYLRWRGTRYRCTPERLEVAFNLVFHSRKSLPRERIRSVDLTANPLHRLLGVAVLTIGTGQHEESGRSRIKLDPLARADAERLRTELLHRKEKEAAAEAVTDDHVLATLNWQWLRYAPLSFLAPTLGLAAFGALFKVADWFGAQKGVIHWAYERFREFPLVVTILVLLAAALVIGVVGALVLFVEMWWNYRLEREPGGTLRVRRGLLTTRSITVEERRLRGIDLVEPLGNRLAGAARVDAVATGMRQKNDDGKTDYHTLQPAAPLGQAQRVAALVLREPVSPTEAVRLRSHPIAARGRRLRWALVGAALPVLVLVVLGLLLTDVLLIIGAALAVVAFPVAVALAFEAYRNLGHGITGRYLVARSGAVRRSTVALERDGVIGLVVKQSIFQRRKGLATLTATTAAGAGAYSVYDAAPDEALEFAETAVPGILTPFLASPEASAAAERSRA</sequence>
<name>A0ABW5GXG1_9PSEU</name>
<accession>A0ABW5GXG1</accession>
<dbReference type="PANTHER" id="PTHR34473:SF2">
    <property type="entry name" value="UPF0699 TRANSMEMBRANE PROTEIN YDBT"/>
    <property type="match status" value="1"/>
</dbReference>
<dbReference type="InterPro" id="IPR014529">
    <property type="entry name" value="UCP026631"/>
</dbReference>
<evidence type="ECO:0000313" key="4">
    <source>
        <dbReference type="Proteomes" id="UP001597419"/>
    </source>
</evidence>
<gene>
    <name evidence="3" type="ORF">ACFSYJ_43965</name>
</gene>
<evidence type="ECO:0000256" key="1">
    <source>
        <dbReference type="SAM" id="Phobius"/>
    </source>
</evidence>
<evidence type="ECO:0000313" key="3">
    <source>
        <dbReference type="EMBL" id="MFD2465628.1"/>
    </source>
</evidence>
<reference evidence="4" key="1">
    <citation type="journal article" date="2019" name="Int. J. Syst. Evol. Microbiol.">
        <title>The Global Catalogue of Microorganisms (GCM) 10K type strain sequencing project: providing services to taxonomists for standard genome sequencing and annotation.</title>
        <authorList>
            <consortium name="The Broad Institute Genomics Platform"/>
            <consortium name="The Broad Institute Genome Sequencing Center for Infectious Disease"/>
            <person name="Wu L."/>
            <person name="Ma J."/>
        </authorList>
    </citation>
    <scope>NUCLEOTIDE SEQUENCE [LARGE SCALE GENOMIC DNA]</scope>
    <source>
        <strain evidence="4">CGMCC 4.7643</strain>
    </source>
</reference>
<dbReference type="PIRSF" id="PIRSF026631">
    <property type="entry name" value="UCP026631"/>
    <property type="match status" value="1"/>
</dbReference>
<dbReference type="InterPro" id="IPR005182">
    <property type="entry name" value="YdbS-like_PH"/>
</dbReference>
<keyword evidence="1" id="KW-1133">Transmembrane helix</keyword>
<dbReference type="EMBL" id="JBHUKU010000035">
    <property type="protein sequence ID" value="MFD2465628.1"/>
    <property type="molecule type" value="Genomic_DNA"/>
</dbReference>
<feature type="transmembrane region" description="Helical" evidence="1">
    <location>
        <begin position="202"/>
        <end position="228"/>
    </location>
</feature>
<feature type="transmembrane region" description="Helical" evidence="1">
    <location>
        <begin position="346"/>
        <end position="365"/>
    </location>
</feature>
<feature type="transmembrane region" description="Helical" evidence="1">
    <location>
        <begin position="163"/>
        <end position="182"/>
    </location>
</feature>
<feature type="domain" description="YdbS-like PH" evidence="2">
    <location>
        <begin position="392"/>
        <end position="468"/>
    </location>
</feature>
<organism evidence="3 4">
    <name type="scientific">Amycolatopsis samaneae</name>
    <dbReference type="NCBI Taxonomy" id="664691"/>
    <lineage>
        <taxon>Bacteria</taxon>
        <taxon>Bacillati</taxon>
        <taxon>Actinomycetota</taxon>
        <taxon>Actinomycetes</taxon>
        <taxon>Pseudonocardiales</taxon>
        <taxon>Pseudonocardiaceae</taxon>
        <taxon>Amycolatopsis</taxon>
    </lineage>
</organism>